<organism evidence="9 10">
    <name type="scientific">Candidatus Limivivens intestinipullorum</name>
    <dbReference type="NCBI Taxonomy" id="2840858"/>
    <lineage>
        <taxon>Bacteria</taxon>
        <taxon>Bacillati</taxon>
        <taxon>Bacillota</taxon>
        <taxon>Clostridia</taxon>
        <taxon>Lachnospirales</taxon>
        <taxon>Lachnospiraceae</taxon>
        <taxon>Lachnospiraceae incertae sedis</taxon>
        <taxon>Candidatus Limivivens</taxon>
    </lineage>
</organism>
<feature type="repeat" description="Cell wall-binding" evidence="6">
    <location>
        <begin position="47"/>
        <end position="66"/>
    </location>
</feature>
<feature type="domain" description="NlpC/P60" evidence="8">
    <location>
        <begin position="705"/>
        <end position="847"/>
    </location>
</feature>
<comment type="similarity">
    <text evidence="1">Belongs to the peptidase C40 family.</text>
</comment>
<dbReference type="GO" id="GO:0008234">
    <property type="term" value="F:cysteine-type peptidase activity"/>
    <property type="evidence" value="ECO:0007669"/>
    <property type="project" value="UniProtKB-KW"/>
</dbReference>
<dbReference type="Pfam" id="PF01473">
    <property type="entry name" value="Choline_bind_1"/>
    <property type="match status" value="6"/>
</dbReference>
<name>A0A9D1EUC4_9FIRM</name>
<keyword evidence="7" id="KW-0732">Signal</keyword>
<keyword evidence="4" id="KW-0378">Hydrolase</keyword>
<comment type="caution">
    <text evidence="9">The sequence shown here is derived from an EMBL/GenBank/DDBJ whole genome shotgun (WGS) entry which is preliminary data.</text>
</comment>
<dbReference type="InterPro" id="IPR051794">
    <property type="entry name" value="PG_Endopeptidase_C40"/>
</dbReference>
<keyword evidence="2" id="KW-0645">Protease</keyword>
<feature type="chain" id="PRO_5038997709" evidence="7">
    <location>
        <begin position="27"/>
        <end position="847"/>
    </location>
</feature>
<gene>
    <name evidence="9" type="ORF">IAB44_11380</name>
</gene>
<evidence type="ECO:0000256" key="6">
    <source>
        <dbReference type="PROSITE-ProRule" id="PRU00591"/>
    </source>
</evidence>
<evidence type="ECO:0000313" key="9">
    <source>
        <dbReference type="EMBL" id="HIS32130.1"/>
    </source>
</evidence>
<dbReference type="Pfam" id="PF19127">
    <property type="entry name" value="Choline_bind_3"/>
    <property type="match status" value="5"/>
</dbReference>
<dbReference type="InterPro" id="IPR018337">
    <property type="entry name" value="Cell_wall/Cho-bd_repeat"/>
</dbReference>
<dbReference type="Pfam" id="PF00877">
    <property type="entry name" value="NLPC_P60"/>
    <property type="match status" value="1"/>
</dbReference>
<evidence type="ECO:0000259" key="8">
    <source>
        <dbReference type="PROSITE" id="PS51935"/>
    </source>
</evidence>
<dbReference type="InterPro" id="IPR038765">
    <property type="entry name" value="Papain-like_cys_pep_sf"/>
</dbReference>
<dbReference type="AlphaFoldDB" id="A0A9D1EUC4"/>
<dbReference type="PANTHER" id="PTHR47359:SF3">
    <property type="entry name" value="NLP_P60 DOMAIN-CONTAINING PROTEIN-RELATED"/>
    <property type="match status" value="1"/>
</dbReference>
<dbReference type="Proteomes" id="UP000823935">
    <property type="component" value="Unassembled WGS sequence"/>
</dbReference>
<feature type="repeat" description="Cell wall-binding" evidence="6">
    <location>
        <begin position="269"/>
        <end position="288"/>
    </location>
</feature>
<evidence type="ECO:0000256" key="5">
    <source>
        <dbReference type="ARBA" id="ARBA00022807"/>
    </source>
</evidence>
<evidence type="ECO:0000313" key="10">
    <source>
        <dbReference type="Proteomes" id="UP000823935"/>
    </source>
</evidence>
<feature type="repeat" description="Cell wall-binding" evidence="6">
    <location>
        <begin position="494"/>
        <end position="513"/>
    </location>
</feature>
<reference evidence="9" key="2">
    <citation type="journal article" date="2021" name="PeerJ">
        <title>Extensive microbial diversity within the chicken gut microbiome revealed by metagenomics and culture.</title>
        <authorList>
            <person name="Gilroy R."/>
            <person name="Ravi A."/>
            <person name="Getino M."/>
            <person name="Pursley I."/>
            <person name="Horton D.L."/>
            <person name="Alikhan N.F."/>
            <person name="Baker D."/>
            <person name="Gharbi K."/>
            <person name="Hall N."/>
            <person name="Watson M."/>
            <person name="Adriaenssens E.M."/>
            <person name="Foster-Nyarko E."/>
            <person name="Jarju S."/>
            <person name="Secka A."/>
            <person name="Antonio M."/>
            <person name="Oren A."/>
            <person name="Chaudhuri R.R."/>
            <person name="La Ragione R."/>
            <person name="Hildebrand F."/>
            <person name="Pallen M.J."/>
        </authorList>
    </citation>
    <scope>NUCLEOTIDE SEQUENCE</scope>
    <source>
        <strain evidence="9">CHK190-19873</strain>
    </source>
</reference>
<feature type="repeat" description="Cell wall-binding" evidence="6">
    <location>
        <begin position="127"/>
        <end position="146"/>
    </location>
</feature>
<dbReference type="Gene3D" id="2.10.270.10">
    <property type="entry name" value="Cholin Binding"/>
    <property type="match status" value="9"/>
</dbReference>
<dbReference type="PROSITE" id="PS51170">
    <property type="entry name" value="CW"/>
    <property type="match status" value="5"/>
</dbReference>
<dbReference type="Pfam" id="PF19085">
    <property type="entry name" value="Choline_bind_2"/>
    <property type="match status" value="1"/>
</dbReference>
<feature type="signal peptide" evidence="7">
    <location>
        <begin position="1"/>
        <end position="26"/>
    </location>
</feature>
<dbReference type="PROSITE" id="PS51935">
    <property type="entry name" value="NLPC_P60"/>
    <property type="match status" value="1"/>
</dbReference>
<dbReference type="InterPro" id="IPR000064">
    <property type="entry name" value="NLP_P60_dom"/>
</dbReference>
<accession>A0A9D1EUC4</accession>
<evidence type="ECO:0000256" key="1">
    <source>
        <dbReference type="ARBA" id="ARBA00007074"/>
    </source>
</evidence>
<dbReference type="EMBL" id="DVIQ01000071">
    <property type="protein sequence ID" value="HIS32130.1"/>
    <property type="molecule type" value="Genomic_DNA"/>
</dbReference>
<evidence type="ECO:0000256" key="2">
    <source>
        <dbReference type="ARBA" id="ARBA00022670"/>
    </source>
</evidence>
<protein>
    <submittedName>
        <fullName evidence="9">C40 family peptidase</fullName>
    </submittedName>
</protein>
<dbReference type="Gene3D" id="3.90.1720.10">
    <property type="entry name" value="endopeptidase domain like (from Nostoc punctiforme)"/>
    <property type="match status" value="1"/>
</dbReference>
<reference evidence="9" key="1">
    <citation type="submission" date="2020-10" db="EMBL/GenBank/DDBJ databases">
        <authorList>
            <person name="Gilroy R."/>
        </authorList>
    </citation>
    <scope>NUCLEOTIDE SEQUENCE</scope>
    <source>
        <strain evidence="9">CHK190-19873</strain>
    </source>
</reference>
<dbReference type="SUPFAM" id="SSF54001">
    <property type="entry name" value="Cysteine proteinases"/>
    <property type="match status" value="1"/>
</dbReference>
<proteinExistence type="inferred from homology"/>
<dbReference type="GO" id="GO:0006508">
    <property type="term" value="P:proteolysis"/>
    <property type="evidence" value="ECO:0007669"/>
    <property type="project" value="UniProtKB-KW"/>
</dbReference>
<evidence type="ECO:0000256" key="4">
    <source>
        <dbReference type="ARBA" id="ARBA00022801"/>
    </source>
</evidence>
<feature type="repeat" description="Cell wall-binding" evidence="6">
    <location>
        <begin position="333"/>
        <end position="352"/>
    </location>
</feature>
<evidence type="ECO:0000256" key="3">
    <source>
        <dbReference type="ARBA" id="ARBA00022737"/>
    </source>
</evidence>
<sequence>MKRKLLVLFSLTGLLCLAAPSSKADAAWELTSQGRRYTTSSTSSGYYTGWKTIGKYTYYFNSKGYAQTGWRLIQKKWYFFDTKGRLLTNRWVDGYYLSADGSVTQTASQAKQKSASVTSGSKTGSVKNGWVKKDGKYYYYDYAGNLSKGWLTIQDKTYYLDPSTGERKTGVVRINKKYYYFDTKTGVQETGWKTWKGNRYFFSKKTKNALTGWNTILKKYYYFSSSGKLQKNKWIGSRYYVDSSGRRVYGWQRIGSKTYYFHSKTGKKVKGWRTIDGKAYFFNPDGSLNTTNGIITVNSKKYYLDPESNARKTGWVTYHGRRYYFDPKTKTAVKGWKKIDGEYYYFNSKYYLLTDRWISKNYHVDENGKRQYGWITVDGKTYYLNPKTGKKVKGLKRIDGKRYYFQSDGSLATTSGFLEIDGETYYLDSSTNTLSKGWKKVNQYYYYFNSGYTLSVGPKWINSYYINAQGQRQYGWLTLDGATYYLNPSTGKKTTGWTVIDGKTYHFSSSGKMDTGKWVSSRYLGDDGVMLVSQWVGRYYVGTDGRRTGQTRSAGLFTDTDGSVYYLNSDYTYKVGWITISGKKYFFDRTTGKMLKSQWYRGYYFDANGVNPRKQFLTINGQTFYFNSTGKAATGLCTLNGKTFYFNSDGSQVTGLAQINGNTYYFDPDKNGAMTVSDTKTIGGIVYTFNANGVAYASGMDSSNSTMGAAIAAYAQQFIGEEYEYGPAENWDGELPYTPTDCSGFVMGVFAHFNISVPRVAADQANGYNSWDPDGKYSNYAKAVEIRESALMPGDLVFYYTPIGHVGIYIGNGKIVHASNSAPYPEGGVKVSDYDYTEVVKCVRYWQ</sequence>
<keyword evidence="3" id="KW-0677">Repeat</keyword>
<dbReference type="SUPFAM" id="SSF69360">
    <property type="entry name" value="Cell wall binding repeat"/>
    <property type="match status" value="4"/>
</dbReference>
<evidence type="ECO:0000256" key="7">
    <source>
        <dbReference type="SAM" id="SignalP"/>
    </source>
</evidence>
<dbReference type="PANTHER" id="PTHR47359">
    <property type="entry name" value="PEPTIDOGLYCAN DL-ENDOPEPTIDASE CWLO"/>
    <property type="match status" value="1"/>
</dbReference>
<keyword evidence="5" id="KW-0788">Thiol protease</keyword>